<evidence type="ECO:0000313" key="4">
    <source>
        <dbReference type="EMBL" id="MBD3867106.1"/>
    </source>
</evidence>
<dbReference type="EMBL" id="JACXWD010000006">
    <property type="protein sequence ID" value="MBD3867106.1"/>
    <property type="molecule type" value="Genomic_DNA"/>
</dbReference>
<evidence type="ECO:0000313" key="5">
    <source>
        <dbReference type="Proteomes" id="UP000648239"/>
    </source>
</evidence>
<dbReference type="GO" id="GO:0005886">
    <property type="term" value="C:plasma membrane"/>
    <property type="evidence" value="ECO:0007669"/>
    <property type="project" value="TreeGrafter"/>
</dbReference>
<protein>
    <recommendedName>
        <fullName evidence="1">diguanylate cyclase</fullName>
        <ecNumber evidence="1">2.7.7.65</ecNumber>
    </recommendedName>
</protein>
<dbReference type="GO" id="GO:0043709">
    <property type="term" value="P:cell adhesion involved in single-species biofilm formation"/>
    <property type="evidence" value="ECO:0007669"/>
    <property type="project" value="TreeGrafter"/>
</dbReference>
<dbReference type="InterPro" id="IPR009875">
    <property type="entry name" value="PilZ_domain"/>
</dbReference>
<dbReference type="InterPro" id="IPR029787">
    <property type="entry name" value="Nucleotide_cyclase"/>
</dbReference>
<dbReference type="Gene3D" id="3.30.70.270">
    <property type="match status" value="1"/>
</dbReference>
<dbReference type="Gene3D" id="2.40.10.220">
    <property type="entry name" value="predicted glycosyltransferase like domains"/>
    <property type="match status" value="1"/>
</dbReference>
<dbReference type="InterPro" id="IPR000160">
    <property type="entry name" value="GGDEF_dom"/>
</dbReference>
<comment type="caution">
    <text evidence="4">The sequence shown here is derived from an EMBL/GenBank/DDBJ whole genome shotgun (WGS) entry which is preliminary data.</text>
</comment>
<dbReference type="PANTHER" id="PTHR45138">
    <property type="entry name" value="REGULATORY COMPONENTS OF SENSORY TRANSDUCTION SYSTEM"/>
    <property type="match status" value="1"/>
</dbReference>
<dbReference type="PANTHER" id="PTHR45138:SF9">
    <property type="entry name" value="DIGUANYLATE CYCLASE DGCM-RELATED"/>
    <property type="match status" value="1"/>
</dbReference>
<dbReference type="GO" id="GO:0035438">
    <property type="term" value="F:cyclic-di-GMP binding"/>
    <property type="evidence" value="ECO:0007669"/>
    <property type="project" value="InterPro"/>
</dbReference>
<evidence type="ECO:0000256" key="2">
    <source>
        <dbReference type="ARBA" id="ARBA00034247"/>
    </source>
</evidence>
<dbReference type="InterPro" id="IPR043128">
    <property type="entry name" value="Rev_trsase/Diguanyl_cyclase"/>
</dbReference>
<dbReference type="SUPFAM" id="SSF141371">
    <property type="entry name" value="PilZ domain-like"/>
    <property type="match status" value="1"/>
</dbReference>
<dbReference type="Pfam" id="PF00990">
    <property type="entry name" value="GGDEF"/>
    <property type="match status" value="1"/>
</dbReference>
<comment type="catalytic activity">
    <reaction evidence="2">
        <text>2 GTP = 3',3'-c-di-GMP + 2 diphosphate</text>
        <dbReference type="Rhea" id="RHEA:24898"/>
        <dbReference type="ChEBI" id="CHEBI:33019"/>
        <dbReference type="ChEBI" id="CHEBI:37565"/>
        <dbReference type="ChEBI" id="CHEBI:58805"/>
        <dbReference type="EC" id="2.7.7.65"/>
    </reaction>
</comment>
<dbReference type="Pfam" id="PF07238">
    <property type="entry name" value="PilZ"/>
    <property type="match status" value="1"/>
</dbReference>
<dbReference type="InterPro" id="IPR050469">
    <property type="entry name" value="Diguanylate_Cyclase"/>
</dbReference>
<dbReference type="SMART" id="SM00267">
    <property type="entry name" value="GGDEF"/>
    <property type="match status" value="1"/>
</dbReference>
<dbReference type="AlphaFoldDB" id="A0A8J6Y726"/>
<accession>A0A8J6Y726</accession>
<gene>
    <name evidence="4" type="ORF">IFK94_03190</name>
</gene>
<dbReference type="PROSITE" id="PS50887">
    <property type="entry name" value="GGDEF"/>
    <property type="match status" value="1"/>
</dbReference>
<dbReference type="NCBIfam" id="TIGR00254">
    <property type="entry name" value="GGDEF"/>
    <property type="match status" value="1"/>
</dbReference>
<dbReference type="GO" id="GO:0052621">
    <property type="term" value="F:diguanylate cyclase activity"/>
    <property type="evidence" value="ECO:0007669"/>
    <property type="project" value="UniProtKB-EC"/>
</dbReference>
<sequence length="409" mass="45498">MINQEDAGRIRVELLEMLEEDALNVQRLLSRLDAVTSESGVGAHAALILILTHLQFDDDEAREHWTGIVTHRAELSRALGRDVGVRVALLDYFVNVNRHLIRPTLIDLEMFEVGDGSSTREPLTGLATDRMFRVAVQHELRRARRYGQTVSVAVFDLDDFGPMNDRLGRFVGDRVLKEMAILLNNKIRDIDVAARPGEDEVALVLPQTDRNGALLVAERFRLEVERFFGRREADGAPVGLTVSGGVATYPGDANSPEELLERAAQALYRAKASGKNIILVYNPERRRFLRFDLEPGRFEVEVLGPQDVRVGEARNLSRNGIVFTSPETLHVGEEIEIRLQDQTPDGGPKPLRVRGRVVRLEELPEEEGTKPGADLYEIGVAFDADSLAAGDDLLDFLERSRIGSEPGPS</sequence>
<dbReference type="EC" id="2.7.7.65" evidence="1"/>
<reference evidence="4 5" key="1">
    <citation type="submission" date="2020-08" db="EMBL/GenBank/DDBJ databases">
        <title>Acidobacteriota in marine sediments use diverse sulfur dissimilation pathways.</title>
        <authorList>
            <person name="Wasmund K."/>
        </authorList>
    </citation>
    <scope>NUCLEOTIDE SEQUENCE [LARGE SCALE GENOMIC DNA]</scope>
    <source>
        <strain evidence="4">MAG AM4</strain>
    </source>
</reference>
<name>A0A8J6Y726_9BACT</name>
<proteinExistence type="predicted"/>
<dbReference type="CDD" id="cd01949">
    <property type="entry name" value="GGDEF"/>
    <property type="match status" value="1"/>
</dbReference>
<dbReference type="SUPFAM" id="SSF55073">
    <property type="entry name" value="Nucleotide cyclase"/>
    <property type="match status" value="1"/>
</dbReference>
<evidence type="ECO:0000256" key="1">
    <source>
        <dbReference type="ARBA" id="ARBA00012528"/>
    </source>
</evidence>
<organism evidence="4 5">
    <name type="scientific">Candidatus Polarisedimenticola svalbardensis</name>
    <dbReference type="NCBI Taxonomy" id="2886004"/>
    <lineage>
        <taxon>Bacteria</taxon>
        <taxon>Pseudomonadati</taxon>
        <taxon>Acidobacteriota</taxon>
        <taxon>Candidatus Polarisedimenticolia</taxon>
        <taxon>Candidatus Polarisedimenticolales</taxon>
        <taxon>Candidatus Polarisedimenticolaceae</taxon>
        <taxon>Candidatus Polarisedimenticola</taxon>
    </lineage>
</organism>
<feature type="domain" description="GGDEF" evidence="3">
    <location>
        <begin position="148"/>
        <end position="283"/>
    </location>
</feature>
<dbReference type="Proteomes" id="UP000648239">
    <property type="component" value="Unassembled WGS sequence"/>
</dbReference>
<dbReference type="GO" id="GO:1902201">
    <property type="term" value="P:negative regulation of bacterial-type flagellum-dependent cell motility"/>
    <property type="evidence" value="ECO:0007669"/>
    <property type="project" value="TreeGrafter"/>
</dbReference>
<evidence type="ECO:0000259" key="3">
    <source>
        <dbReference type="PROSITE" id="PS50887"/>
    </source>
</evidence>